<proteinExistence type="inferred from homology"/>
<keyword evidence="15" id="KW-0175">Coiled coil</keyword>
<dbReference type="GO" id="GO:0046961">
    <property type="term" value="F:proton-transporting ATPase activity, rotational mechanism"/>
    <property type="evidence" value="ECO:0007669"/>
    <property type="project" value="TreeGrafter"/>
</dbReference>
<protein>
    <recommendedName>
        <fullName evidence="13">ATP synthase subunit b</fullName>
    </recommendedName>
    <alternativeName>
        <fullName evidence="13">ATP synthase F(0) sector subunit b</fullName>
    </alternativeName>
    <alternativeName>
        <fullName evidence="13">ATPase subunit I</fullName>
    </alternativeName>
    <alternativeName>
        <fullName evidence="13">F-type ATPase subunit b</fullName>
        <shortName evidence="13">F-ATPase subunit b</shortName>
    </alternativeName>
</protein>
<evidence type="ECO:0000256" key="14">
    <source>
        <dbReference type="RuleBase" id="RU003848"/>
    </source>
</evidence>
<evidence type="ECO:0000256" key="6">
    <source>
        <dbReference type="ARBA" id="ARBA00022781"/>
    </source>
</evidence>
<comment type="function">
    <text evidence="11 13">F(1)F(0) ATP synthase produces ATP from ADP in the presence of a proton or sodium gradient. F-type ATPases consist of two structural domains, F(1) containing the extramembraneous catalytic core and F(0) containing the membrane proton channel, linked together by a central stalk and a peripheral stalk. During catalysis, ATP synthesis in the catalytic domain of F(1) is coupled via a rotary mechanism of the central stalk subunits to proton translocation.</text>
</comment>
<evidence type="ECO:0000256" key="12">
    <source>
        <dbReference type="ARBA" id="ARBA00037847"/>
    </source>
</evidence>
<dbReference type="GO" id="GO:0005886">
    <property type="term" value="C:plasma membrane"/>
    <property type="evidence" value="ECO:0007669"/>
    <property type="project" value="UniProtKB-SubCell"/>
</dbReference>
<comment type="subcellular location">
    <subcellularLocation>
        <location evidence="13">Cell membrane</location>
        <topology evidence="13">Single-pass membrane protein</topology>
    </subcellularLocation>
    <subcellularLocation>
        <location evidence="12">Endomembrane system</location>
        <topology evidence="12">Single-pass membrane protein</topology>
    </subcellularLocation>
</comment>
<organism evidence="16 17">
    <name type="scientific">candidate division WOR-1 bacterium RIFOXYB2_FULL_37_13</name>
    <dbReference type="NCBI Taxonomy" id="1802579"/>
    <lineage>
        <taxon>Bacteria</taxon>
        <taxon>Bacillati</taxon>
        <taxon>Saganbacteria</taxon>
    </lineage>
</organism>
<evidence type="ECO:0000256" key="10">
    <source>
        <dbReference type="ARBA" id="ARBA00023310"/>
    </source>
</evidence>
<keyword evidence="6 13" id="KW-0375">Hydrogen ion transport</keyword>
<accession>A0A1F4SWG1</accession>
<keyword evidence="10 13" id="KW-0066">ATP synthesis</keyword>
<dbReference type="EMBL" id="MEUB01000007">
    <property type="protein sequence ID" value="OGC24765.1"/>
    <property type="molecule type" value="Genomic_DNA"/>
</dbReference>
<dbReference type="HAMAP" id="MF_01398">
    <property type="entry name" value="ATP_synth_b_bprime"/>
    <property type="match status" value="1"/>
</dbReference>
<evidence type="ECO:0000256" key="4">
    <source>
        <dbReference type="ARBA" id="ARBA00022547"/>
    </source>
</evidence>
<feature type="coiled-coil region" evidence="15">
    <location>
        <begin position="46"/>
        <end position="124"/>
    </location>
</feature>
<evidence type="ECO:0000256" key="3">
    <source>
        <dbReference type="ARBA" id="ARBA00022475"/>
    </source>
</evidence>
<dbReference type="PANTHER" id="PTHR33445">
    <property type="entry name" value="ATP SYNTHASE SUBUNIT B', CHLOROPLASTIC"/>
    <property type="match status" value="1"/>
</dbReference>
<comment type="subunit">
    <text evidence="13">F-type ATPases have 2 components, F(1) - the catalytic core - and F(0) - the membrane proton channel. F(1) has five subunits: alpha(3), beta(3), gamma(1), delta(1), epsilon(1). F(0) has three main subunits: a(1), b(2) and c(10-14). The alpha and beta chains form an alternating ring which encloses part of the gamma chain. F(1) is attached to F(0) by a central stalk formed by the gamma and epsilon chains, while a peripheral stalk is formed by the delta and b chains.</text>
</comment>
<dbReference type="PANTHER" id="PTHR33445:SF1">
    <property type="entry name" value="ATP SYNTHASE SUBUNIT B"/>
    <property type="match status" value="1"/>
</dbReference>
<evidence type="ECO:0000256" key="9">
    <source>
        <dbReference type="ARBA" id="ARBA00023136"/>
    </source>
</evidence>
<evidence type="ECO:0000256" key="11">
    <source>
        <dbReference type="ARBA" id="ARBA00025198"/>
    </source>
</evidence>
<dbReference type="SUPFAM" id="SSF81573">
    <property type="entry name" value="F1F0 ATP synthase subunit B, membrane domain"/>
    <property type="match status" value="1"/>
</dbReference>
<dbReference type="NCBIfam" id="TIGR01144">
    <property type="entry name" value="ATP_synt_b"/>
    <property type="match status" value="1"/>
</dbReference>
<name>A0A1F4SWG1_UNCSA</name>
<keyword evidence="9 13" id="KW-0472">Membrane</keyword>
<dbReference type="InterPro" id="IPR028987">
    <property type="entry name" value="ATP_synth_B-like_membr_sf"/>
</dbReference>
<reference evidence="16 17" key="1">
    <citation type="journal article" date="2016" name="Nat. Commun.">
        <title>Thousands of microbial genomes shed light on interconnected biogeochemical processes in an aquifer system.</title>
        <authorList>
            <person name="Anantharaman K."/>
            <person name="Brown C.T."/>
            <person name="Hug L.A."/>
            <person name="Sharon I."/>
            <person name="Castelle C.J."/>
            <person name="Probst A.J."/>
            <person name="Thomas B.C."/>
            <person name="Singh A."/>
            <person name="Wilkins M.J."/>
            <person name="Karaoz U."/>
            <person name="Brodie E.L."/>
            <person name="Williams K.H."/>
            <person name="Hubbard S.S."/>
            <person name="Banfield J.F."/>
        </authorList>
    </citation>
    <scope>NUCLEOTIDE SEQUENCE [LARGE SCALE GENOMIC DNA]</scope>
</reference>
<evidence type="ECO:0000313" key="16">
    <source>
        <dbReference type="EMBL" id="OGC24765.1"/>
    </source>
</evidence>
<feature type="transmembrane region" description="Helical" evidence="13">
    <location>
        <begin position="6"/>
        <end position="28"/>
    </location>
</feature>
<evidence type="ECO:0000256" key="7">
    <source>
        <dbReference type="ARBA" id="ARBA00022989"/>
    </source>
</evidence>
<comment type="caution">
    <text evidence="16">The sequence shown here is derived from an EMBL/GenBank/DDBJ whole genome shotgun (WGS) entry which is preliminary data.</text>
</comment>
<dbReference type="InterPro" id="IPR050059">
    <property type="entry name" value="ATP_synthase_B_chain"/>
</dbReference>
<keyword evidence="5 13" id="KW-0812">Transmembrane</keyword>
<dbReference type="GO" id="GO:0045259">
    <property type="term" value="C:proton-transporting ATP synthase complex"/>
    <property type="evidence" value="ECO:0007669"/>
    <property type="project" value="UniProtKB-KW"/>
</dbReference>
<keyword evidence="7 13" id="KW-1133">Transmembrane helix</keyword>
<gene>
    <name evidence="13" type="primary">atpF</name>
    <name evidence="16" type="ORF">A2310_04720</name>
</gene>
<keyword evidence="2 13" id="KW-0813">Transport</keyword>
<keyword evidence="4 13" id="KW-0138">CF(0)</keyword>
<evidence type="ECO:0000256" key="5">
    <source>
        <dbReference type="ARBA" id="ARBA00022692"/>
    </source>
</evidence>
<sequence>MFEFEPGLIIWTSISFGILILLFYKLLLPPLLDIIDKREKQIASSLEEAHKTKKEAAELFSDYKQKMEEAHINARQIIDNAKAESQFIVKKTVDSAKLETKDMLNQAKLEIEAARNEMVKEVKQTSAELIVAVAGKVLGREVAIKDNMNLIRESLNES</sequence>
<dbReference type="CDD" id="cd06503">
    <property type="entry name" value="ATP-synt_Fo_b"/>
    <property type="match status" value="1"/>
</dbReference>
<dbReference type="GO" id="GO:0012505">
    <property type="term" value="C:endomembrane system"/>
    <property type="evidence" value="ECO:0007669"/>
    <property type="project" value="UniProtKB-SubCell"/>
</dbReference>
<evidence type="ECO:0000256" key="13">
    <source>
        <dbReference type="HAMAP-Rule" id="MF_01398"/>
    </source>
</evidence>
<evidence type="ECO:0000256" key="1">
    <source>
        <dbReference type="ARBA" id="ARBA00005513"/>
    </source>
</evidence>
<dbReference type="Pfam" id="PF00430">
    <property type="entry name" value="ATP-synt_B"/>
    <property type="match status" value="1"/>
</dbReference>
<dbReference type="Proteomes" id="UP000178417">
    <property type="component" value="Unassembled WGS sequence"/>
</dbReference>
<evidence type="ECO:0000313" key="17">
    <source>
        <dbReference type="Proteomes" id="UP000178417"/>
    </source>
</evidence>
<dbReference type="Gene3D" id="1.20.5.620">
    <property type="entry name" value="F1F0 ATP synthase subunit B, membrane domain"/>
    <property type="match status" value="1"/>
</dbReference>
<keyword evidence="3 13" id="KW-1003">Cell membrane</keyword>
<evidence type="ECO:0000256" key="8">
    <source>
        <dbReference type="ARBA" id="ARBA00023065"/>
    </source>
</evidence>
<dbReference type="InterPro" id="IPR005864">
    <property type="entry name" value="ATP_synth_F0_bsu_bac"/>
</dbReference>
<evidence type="ECO:0000256" key="15">
    <source>
        <dbReference type="SAM" id="Coils"/>
    </source>
</evidence>
<evidence type="ECO:0000256" key="2">
    <source>
        <dbReference type="ARBA" id="ARBA00022448"/>
    </source>
</evidence>
<keyword evidence="8 13" id="KW-0406">Ion transport</keyword>
<comment type="similarity">
    <text evidence="1 13 14">Belongs to the ATPase B chain family.</text>
</comment>
<dbReference type="InterPro" id="IPR002146">
    <property type="entry name" value="ATP_synth_b/b'su_bac/chlpt"/>
</dbReference>
<dbReference type="STRING" id="1802579.A2310_04720"/>
<dbReference type="GO" id="GO:0046933">
    <property type="term" value="F:proton-transporting ATP synthase activity, rotational mechanism"/>
    <property type="evidence" value="ECO:0007669"/>
    <property type="project" value="UniProtKB-UniRule"/>
</dbReference>
<comment type="function">
    <text evidence="13">Component of the F(0) channel, it forms part of the peripheral stalk, linking F(1) to F(0).</text>
</comment>
<dbReference type="AlphaFoldDB" id="A0A1F4SWG1"/>